<dbReference type="PANTHER" id="PTHR11079:SF202">
    <property type="entry name" value="TRNA-SPECIFIC ADENOSINE DEAMINASE"/>
    <property type="match status" value="1"/>
</dbReference>
<feature type="binding site" evidence="8">
    <location>
        <position position="102"/>
    </location>
    <ligand>
        <name>Zn(2+)</name>
        <dbReference type="ChEBI" id="CHEBI:29105"/>
        <note>catalytic</note>
    </ligand>
</feature>
<keyword evidence="6 8" id="KW-0862">Zinc</keyword>
<dbReference type="Proteomes" id="UP000004947">
    <property type="component" value="Unassembled WGS sequence"/>
</dbReference>
<dbReference type="FunFam" id="3.40.140.10:FF:000005">
    <property type="entry name" value="tRNA-specific adenosine deaminase"/>
    <property type="match status" value="1"/>
</dbReference>
<comment type="caution">
    <text evidence="10">The sequence shown here is derived from an EMBL/GenBank/DDBJ whole genome shotgun (WGS) entry which is preliminary data.</text>
</comment>
<organism evidence="10 11">
    <name type="scientific">Lentisphaera araneosa HTCC2155</name>
    <dbReference type="NCBI Taxonomy" id="313628"/>
    <lineage>
        <taxon>Bacteria</taxon>
        <taxon>Pseudomonadati</taxon>
        <taxon>Lentisphaerota</taxon>
        <taxon>Lentisphaeria</taxon>
        <taxon>Lentisphaerales</taxon>
        <taxon>Lentisphaeraceae</taxon>
        <taxon>Lentisphaera</taxon>
    </lineage>
</organism>
<dbReference type="GO" id="GO:0008270">
    <property type="term" value="F:zinc ion binding"/>
    <property type="evidence" value="ECO:0007669"/>
    <property type="project" value="UniProtKB-UniRule"/>
</dbReference>
<proteinExistence type="inferred from homology"/>
<accession>A6DHE1</accession>
<evidence type="ECO:0000256" key="7">
    <source>
        <dbReference type="ARBA" id="ARBA00048045"/>
    </source>
</evidence>
<keyword evidence="5 8" id="KW-0378">Hydrolase</keyword>
<dbReference type="PROSITE" id="PS51747">
    <property type="entry name" value="CYT_DCMP_DEAMINASES_2"/>
    <property type="match status" value="1"/>
</dbReference>
<feature type="active site" description="Proton donor" evidence="8">
    <location>
        <position position="71"/>
    </location>
</feature>
<comment type="function">
    <text evidence="8">Catalyzes the deamination of adenosine to inosine at the wobble position 34 of tRNA(Arg2).</text>
</comment>
<name>A6DHE1_9BACT</name>
<comment type="similarity">
    <text evidence="1">Belongs to the cytidine and deoxycytidylate deaminase family. ADAT2 subfamily.</text>
</comment>
<feature type="binding site" evidence="8">
    <location>
        <position position="99"/>
    </location>
    <ligand>
        <name>Zn(2+)</name>
        <dbReference type="ChEBI" id="CHEBI:29105"/>
        <note>catalytic</note>
    </ligand>
</feature>
<dbReference type="RefSeq" id="WP_007277326.1">
    <property type="nucleotide sequence ID" value="NZ_ABCK01000003.1"/>
</dbReference>
<dbReference type="InterPro" id="IPR016193">
    <property type="entry name" value="Cytidine_deaminase-like"/>
</dbReference>
<dbReference type="Pfam" id="PF14437">
    <property type="entry name" value="MafB19-deam"/>
    <property type="match status" value="1"/>
</dbReference>
<reference evidence="10 11" key="1">
    <citation type="journal article" date="2010" name="J. Bacteriol.">
        <title>Genome sequence of Lentisphaera araneosa HTCC2155T, the type species of the order Lentisphaerales in the phylum Lentisphaerae.</title>
        <authorList>
            <person name="Thrash J.C."/>
            <person name="Cho J.C."/>
            <person name="Vergin K.L."/>
            <person name="Morris R.M."/>
            <person name="Giovannoni S.J."/>
        </authorList>
    </citation>
    <scope>NUCLEOTIDE SEQUENCE [LARGE SCALE GENOMIC DNA]</scope>
    <source>
        <strain evidence="10 11">HTCC2155</strain>
    </source>
</reference>
<protein>
    <recommendedName>
        <fullName evidence="8">tRNA-specific adenosine deaminase</fullName>
        <ecNumber evidence="8">3.5.4.33</ecNumber>
    </recommendedName>
</protein>
<keyword evidence="11" id="KW-1185">Reference proteome</keyword>
<evidence type="ECO:0000256" key="4">
    <source>
        <dbReference type="ARBA" id="ARBA00022723"/>
    </source>
</evidence>
<dbReference type="EC" id="3.5.4.33" evidence="8"/>
<evidence type="ECO:0000256" key="5">
    <source>
        <dbReference type="ARBA" id="ARBA00022801"/>
    </source>
</evidence>
<evidence type="ECO:0000256" key="2">
    <source>
        <dbReference type="ARBA" id="ARBA00011738"/>
    </source>
</evidence>
<keyword evidence="4 8" id="KW-0479">Metal-binding</keyword>
<dbReference type="SUPFAM" id="SSF53927">
    <property type="entry name" value="Cytidine deaminase-like"/>
    <property type="match status" value="1"/>
</dbReference>
<evidence type="ECO:0000313" key="11">
    <source>
        <dbReference type="Proteomes" id="UP000004947"/>
    </source>
</evidence>
<dbReference type="GO" id="GO:0052717">
    <property type="term" value="F:tRNA-specific adenosine-34 deaminase activity"/>
    <property type="evidence" value="ECO:0007669"/>
    <property type="project" value="UniProtKB-UniRule"/>
</dbReference>
<gene>
    <name evidence="8" type="primary">tadA</name>
    <name evidence="10" type="ORF">LNTAR_14447</name>
</gene>
<keyword evidence="3 8" id="KW-0819">tRNA processing</keyword>
<dbReference type="PROSITE" id="PS00903">
    <property type="entry name" value="CYT_DCMP_DEAMINASES_1"/>
    <property type="match status" value="1"/>
</dbReference>
<comment type="catalytic activity">
    <reaction evidence="7 8">
        <text>adenosine(34) in tRNA + H2O + H(+) = inosine(34) in tRNA + NH4(+)</text>
        <dbReference type="Rhea" id="RHEA:43168"/>
        <dbReference type="Rhea" id="RHEA-COMP:10373"/>
        <dbReference type="Rhea" id="RHEA-COMP:10374"/>
        <dbReference type="ChEBI" id="CHEBI:15377"/>
        <dbReference type="ChEBI" id="CHEBI:15378"/>
        <dbReference type="ChEBI" id="CHEBI:28938"/>
        <dbReference type="ChEBI" id="CHEBI:74411"/>
        <dbReference type="ChEBI" id="CHEBI:82852"/>
        <dbReference type="EC" id="3.5.4.33"/>
    </reaction>
</comment>
<dbReference type="STRING" id="313628.LNTAR_14447"/>
<dbReference type="AlphaFoldDB" id="A6DHE1"/>
<feature type="domain" description="CMP/dCMP-type deaminase" evidence="9">
    <location>
        <begin position="18"/>
        <end position="145"/>
    </location>
</feature>
<evidence type="ECO:0000256" key="1">
    <source>
        <dbReference type="ARBA" id="ARBA00010669"/>
    </source>
</evidence>
<evidence type="ECO:0000256" key="3">
    <source>
        <dbReference type="ARBA" id="ARBA00022694"/>
    </source>
</evidence>
<dbReference type="InterPro" id="IPR016192">
    <property type="entry name" value="APOBEC/CMP_deaminase_Zn-bd"/>
</dbReference>
<feature type="binding site" evidence="8">
    <location>
        <position position="69"/>
    </location>
    <ligand>
        <name>Zn(2+)</name>
        <dbReference type="ChEBI" id="CHEBI:29105"/>
        <note>catalytic</note>
    </ligand>
</feature>
<evidence type="ECO:0000259" key="9">
    <source>
        <dbReference type="PROSITE" id="PS51747"/>
    </source>
</evidence>
<evidence type="ECO:0000313" key="10">
    <source>
        <dbReference type="EMBL" id="EDM29024.1"/>
    </source>
</evidence>
<dbReference type="InterPro" id="IPR028883">
    <property type="entry name" value="tRNA_aden_deaminase"/>
</dbReference>
<sequence>MIDDALFSEDESNERIVFSDEHYMRMALRQAEQAFQAGEVPIGAVVVHEGEVIAKAWNQVEMLKDATAHAEILALTQASAHLDRWRLHGCTLYVTKEPCPMCAGALVNSRIDRVVFGLADEKGGGCGGSFHIHDHDGLLHKVKSEGHCCEDECRLLIQSFFKMRRLAQKEKKSE</sequence>
<evidence type="ECO:0000256" key="6">
    <source>
        <dbReference type="ARBA" id="ARBA00022833"/>
    </source>
</evidence>
<dbReference type="InterPro" id="IPR002125">
    <property type="entry name" value="CMP_dCMP_dom"/>
</dbReference>
<dbReference type="HAMAP" id="MF_00972">
    <property type="entry name" value="tRNA_aden_deaminase"/>
    <property type="match status" value="1"/>
</dbReference>
<dbReference type="eggNOG" id="COG0590">
    <property type="taxonomic scope" value="Bacteria"/>
</dbReference>
<comment type="subunit">
    <text evidence="2 8">Homodimer.</text>
</comment>
<dbReference type="PANTHER" id="PTHR11079">
    <property type="entry name" value="CYTOSINE DEAMINASE FAMILY MEMBER"/>
    <property type="match status" value="1"/>
</dbReference>
<comment type="cofactor">
    <cofactor evidence="8">
        <name>Zn(2+)</name>
        <dbReference type="ChEBI" id="CHEBI:29105"/>
    </cofactor>
    <text evidence="8">Binds 1 zinc ion per subunit.</text>
</comment>
<dbReference type="NCBIfam" id="NF008113">
    <property type="entry name" value="PRK10860.1"/>
    <property type="match status" value="1"/>
</dbReference>
<dbReference type="InterPro" id="IPR058535">
    <property type="entry name" value="MafB19-deam"/>
</dbReference>
<dbReference type="EMBL" id="ABCK01000003">
    <property type="protein sequence ID" value="EDM29024.1"/>
    <property type="molecule type" value="Genomic_DNA"/>
</dbReference>
<dbReference type="GO" id="GO:0002100">
    <property type="term" value="P:tRNA wobble adenosine to inosine editing"/>
    <property type="evidence" value="ECO:0007669"/>
    <property type="project" value="UniProtKB-UniRule"/>
</dbReference>
<dbReference type="CDD" id="cd01285">
    <property type="entry name" value="nucleoside_deaminase"/>
    <property type="match status" value="1"/>
</dbReference>
<dbReference type="Gene3D" id="3.40.140.10">
    <property type="entry name" value="Cytidine Deaminase, domain 2"/>
    <property type="match status" value="1"/>
</dbReference>
<evidence type="ECO:0000256" key="8">
    <source>
        <dbReference type="HAMAP-Rule" id="MF_00972"/>
    </source>
</evidence>